<feature type="compositionally biased region" description="Basic and acidic residues" evidence="2">
    <location>
        <begin position="286"/>
        <end position="300"/>
    </location>
</feature>
<dbReference type="OrthoDB" id="425740at2759"/>
<dbReference type="EMBL" id="CAJNIZ010000476">
    <property type="protein sequence ID" value="CAE7162878.1"/>
    <property type="molecule type" value="Genomic_DNA"/>
</dbReference>
<feature type="compositionally biased region" description="Low complexity" evidence="2">
    <location>
        <begin position="265"/>
        <end position="274"/>
    </location>
</feature>
<feature type="region of interest" description="Disordered" evidence="2">
    <location>
        <begin position="237"/>
        <end position="324"/>
    </location>
</feature>
<proteinExistence type="predicted"/>
<dbReference type="Proteomes" id="UP000649617">
    <property type="component" value="Unassembled WGS sequence"/>
</dbReference>
<comment type="caution">
    <text evidence="3">The sequence shown here is derived from an EMBL/GenBank/DDBJ whole genome shotgun (WGS) entry which is preliminary data.</text>
</comment>
<feature type="compositionally biased region" description="Pro residues" evidence="2">
    <location>
        <begin position="73"/>
        <end position="82"/>
    </location>
</feature>
<dbReference type="AlphaFoldDB" id="A0A812IU96"/>
<feature type="coiled-coil region" evidence="1">
    <location>
        <begin position="109"/>
        <end position="195"/>
    </location>
</feature>
<accession>A0A812IU96</accession>
<evidence type="ECO:0000256" key="1">
    <source>
        <dbReference type="SAM" id="Coils"/>
    </source>
</evidence>
<keyword evidence="4" id="KW-1185">Reference proteome</keyword>
<feature type="region of interest" description="Disordered" evidence="2">
    <location>
        <begin position="1"/>
        <end position="99"/>
    </location>
</feature>
<protein>
    <submittedName>
        <fullName evidence="3">XBAT34 protein</fullName>
    </submittedName>
</protein>
<reference evidence="3" key="1">
    <citation type="submission" date="2021-02" db="EMBL/GenBank/DDBJ databases">
        <authorList>
            <person name="Dougan E. K."/>
            <person name="Rhodes N."/>
            <person name="Thang M."/>
            <person name="Chan C."/>
        </authorList>
    </citation>
    <scope>NUCLEOTIDE SEQUENCE</scope>
</reference>
<evidence type="ECO:0000256" key="2">
    <source>
        <dbReference type="SAM" id="MobiDB-lite"/>
    </source>
</evidence>
<feature type="compositionally biased region" description="Basic and acidic residues" evidence="2">
    <location>
        <begin position="83"/>
        <end position="99"/>
    </location>
</feature>
<keyword evidence="1" id="KW-0175">Coiled coil</keyword>
<name>A0A812IU96_SYMPI</name>
<evidence type="ECO:0000313" key="3">
    <source>
        <dbReference type="EMBL" id="CAE7162878.1"/>
    </source>
</evidence>
<evidence type="ECO:0000313" key="4">
    <source>
        <dbReference type="Proteomes" id="UP000649617"/>
    </source>
</evidence>
<sequence>MPPKRSRSKTPDPVRKQPPKRSKSQEPTRRPPSPAPQRSKSSEVKGKPKVQPPPWKEGKNKPAPKSVPKPSQKIPPPKPPASRPKDKLEARGEPMKRGADVEVSLREALIRKEAQLEVALQKAGDMEQKAVLEQRRAEEAVVRAAFAEGQADELRQRAARVEELQLEVAQKEARAADAEARAEVLSQMQDKLQRTMPDMVKSIAESIMFCRGPRDKVLLDSATGGLPGFRGVRAKLELEDSPGSMKSSSPIPLVDAEDMEGDGAPKGPAPDAAATSELLKFYGQDDGTRPAENYRAHSTESRPPTAASRLSTVLKRAVAGGPKK</sequence>
<organism evidence="3 4">
    <name type="scientific">Symbiodinium pilosum</name>
    <name type="common">Dinoflagellate</name>
    <dbReference type="NCBI Taxonomy" id="2952"/>
    <lineage>
        <taxon>Eukaryota</taxon>
        <taxon>Sar</taxon>
        <taxon>Alveolata</taxon>
        <taxon>Dinophyceae</taxon>
        <taxon>Suessiales</taxon>
        <taxon>Symbiodiniaceae</taxon>
        <taxon>Symbiodinium</taxon>
    </lineage>
</organism>
<gene>
    <name evidence="3" type="primary">XBAT34</name>
    <name evidence="3" type="ORF">SPIL2461_LOCUS575</name>
</gene>